<feature type="compositionally biased region" description="Polar residues" evidence="7">
    <location>
        <begin position="51"/>
        <end position="65"/>
    </location>
</feature>
<dbReference type="InterPro" id="IPR036971">
    <property type="entry name" value="PDEase_catalytic_dom_sf"/>
</dbReference>
<keyword evidence="1" id="KW-0140">cGMP</keyword>
<dbReference type="SMART" id="SM00065">
    <property type="entry name" value="GAF"/>
    <property type="match status" value="3"/>
</dbReference>
<dbReference type="PROSITE" id="PS51845">
    <property type="entry name" value="PDEASE_I_2"/>
    <property type="match status" value="1"/>
</dbReference>
<dbReference type="InterPro" id="IPR003607">
    <property type="entry name" value="HD/PDEase_dom"/>
</dbReference>
<dbReference type="SUPFAM" id="SSF109604">
    <property type="entry name" value="HD-domain/PDEase-like"/>
    <property type="match status" value="1"/>
</dbReference>
<dbReference type="OrthoDB" id="546632at2759"/>
<feature type="region of interest" description="Disordered" evidence="7">
    <location>
        <begin position="96"/>
        <end position="192"/>
    </location>
</feature>
<evidence type="ECO:0000256" key="6">
    <source>
        <dbReference type="RuleBase" id="RU363067"/>
    </source>
</evidence>
<dbReference type="PANTHER" id="PTHR11347">
    <property type="entry name" value="CYCLIC NUCLEOTIDE PHOSPHODIESTERASE"/>
    <property type="match status" value="1"/>
</dbReference>
<dbReference type="Pfam" id="PF01590">
    <property type="entry name" value="GAF"/>
    <property type="match status" value="1"/>
</dbReference>
<evidence type="ECO:0000313" key="9">
    <source>
        <dbReference type="EMBL" id="ETO07362.1"/>
    </source>
</evidence>
<dbReference type="InterPro" id="IPR023174">
    <property type="entry name" value="PDEase_CS"/>
</dbReference>
<protein>
    <recommendedName>
        <fullName evidence="6">Phosphodiesterase</fullName>
        <ecNumber evidence="6">3.1.4.-</ecNumber>
    </recommendedName>
</protein>
<keyword evidence="2 5" id="KW-0479">Metal-binding</keyword>
<feature type="compositionally biased region" description="Basic residues" evidence="7">
    <location>
        <begin position="96"/>
        <end position="114"/>
    </location>
</feature>
<evidence type="ECO:0000256" key="2">
    <source>
        <dbReference type="ARBA" id="ARBA00022723"/>
    </source>
</evidence>
<dbReference type="InterPro" id="IPR003018">
    <property type="entry name" value="GAF"/>
</dbReference>
<feature type="region of interest" description="Disordered" evidence="7">
    <location>
        <begin position="280"/>
        <end position="299"/>
    </location>
</feature>
<feature type="compositionally biased region" description="Basic and acidic residues" evidence="7">
    <location>
        <begin position="212"/>
        <end position="225"/>
    </location>
</feature>
<feature type="compositionally biased region" description="Basic residues" evidence="7">
    <location>
        <begin position="1228"/>
        <end position="1237"/>
    </location>
</feature>
<comment type="cofactor">
    <cofactor evidence="6">
        <name>a divalent metal cation</name>
        <dbReference type="ChEBI" id="CHEBI:60240"/>
    </cofactor>
    <text evidence="6">Binds 2 divalent metal cations per subunit. Site 1 may preferentially bind zinc ions, while site 2 has a preference for magnesium and/or manganese ions.</text>
</comment>
<name>X6M1U3_RETFI</name>
<feature type="region of interest" description="Disordered" evidence="7">
    <location>
        <begin position="1202"/>
        <end position="1269"/>
    </location>
</feature>
<feature type="binding site" evidence="5">
    <location>
        <position position="1371"/>
    </location>
    <ligand>
        <name>Zn(2+)</name>
        <dbReference type="ChEBI" id="CHEBI:29105"/>
        <label>1</label>
    </ligand>
</feature>
<evidence type="ECO:0000256" key="1">
    <source>
        <dbReference type="ARBA" id="ARBA00022535"/>
    </source>
</evidence>
<feature type="compositionally biased region" description="Basic and acidic residues" evidence="7">
    <location>
        <begin position="158"/>
        <end position="174"/>
    </location>
</feature>
<dbReference type="InterPro" id="IPR002073">
    <property type="entry name" value="PDEase_catalytic_dom"/>
</dbReference>
<reference evidence="9 10" key="1">
    <citation type="journal article" date="2013" name="Curr. Biol.">
        <title>The Genome of the Foraminiferan Reticulomyxa filosa.</title>
        <authorList>
            <person name="Glockner G."/>
            <person name="Hulsmann N."/>
            <person name="Schleicher M."/>
            <person name="Noegel A.A."/>
            <person name="Eichinger L."/>
            <person name="Gallinger C."/>
            <person name="Pawlowski J."/>
            <person name="Sierra R."/>
            <person name="Euteneuer U."/>
            <person name="Pillet L."/>
            <person name="Moustafa A."/>
            <person name="Platzer M."/>
            <person name="Groth M."/>
            <person name="Szafranski K."/>
            <person name="Schliwa M."/>
        </authorList>
    </citation>
    <scope>NUCLEOTIDE SEQUENCE [LARGE SCALE GENOMIC DNA]</scope>
</reference>
<dbReference type="PROSITE" id="PS00126">
    <property type="entry name" value="PDEASE_I_1"/>
    <property type="match status" value="1"/>
</dbReference>
<feature type="non-terminal residue" evidence="9">
    <location>
        <position position="1509"/>
    </location>
</feature>
<feature type="region of interest" description="Disordered" evidence="7">
    <location>
        <begin position="46"/>
        <end position="69"/>
    </location>
</feature>
<dbReference type="Pfam" id="PF00233">
    <property type="entry name" value="PDEase_I"/>
    <property type="match status" value="2"/>
</dbReference>
<dbReference type="SUPFAM" id="SSF55781">
    <property type="entry name" value="GAF domain-like"/>
    <property type="match status" value="3"/>
</dbReference>
<feature type="region of interest" description="Disordered" evidence="7">
    <location>
        <begin position="569"/>
        <end position="630"/>
    </location>
</feature>
<evidence type="ECO:0000313" key="10">
    <source>
        <dbReference type="Proteomes" id="UP000023152"/>
    </source>
</evidence>
<comment type="caution">
    <text evidence="9">The sequence shown here is derived from an EMBL/GenBank/DDBJ whole genome shotgun (WGS) entry which is preliminary data.</text>
</comment>
<dbReference type="CDD" id="cd00077">
    <property type="entry name" value="HDc"/>
    <property type="match status" value="1"/>
</dbReference>
<sequence>LIFKEYIYIILFFFKTKTAREENYKRILMQNDNKKVSLSTSLPIQKKRWSGTPQPSMGERSSTFQHESRALSYRSQMNRAIPSGVCLRNEKRKGRNCLRVGVKKKKNGKKKKTGQAHDKILQKGHPGQKTLSRSATNPGRAGHDLSNEIYGAKRGRLKDRVLGSEKASKEKPEMEEQSENESDSSHMYTRPTGLVYNGMESEDTEEYSDMETNERKSTKSYHGSHDRYVKRALSRDGRSQRPFNSSHVGISSSITPAPPPSLSHLLMKRHSTYTSLTKLHRNNLGSSDDNDNNDDGTRANRKLLPLSLIETNNSRLYHQQGQGNRPINDHFNEQYQHTPTILEHEEDITKKTSSKHQRQKSKSLAGARLLFHDHQEDSRSVSSSQWDWYNLQTNVYMFVFVVNTYKKIIIIKIKIKIKNNKTEAKRRPSGLVALRDMLQAQTETEENSDGANEEMADTVIFDMVDRSKWSLDTLMEIGTLEELTKYVREYSREDLIQLCWDLLRSNEKCGELLHMVTGMNQNLQDEERAFDHMMTTTKISLSCSFASLYAVEEDRRSLRCLCTSDVSNRNGQHHAATTTTTTTTKTDRVMEGTSDNEGRKGKEFDNRDRRKMTTGWNGSRNDERNEDRRSGIAAEQEIVVNVSHLTEQESIPAKVFRTARSVNCVLHDNGEMAMCCPEYNGSGIGGGEINVLGVPVRDRRGVIIAVLMVYRESNNNDEDNNNNNNNNNNKKEWRFNEADIKTAKLLTGIACNTLQNLQTYIDAQAQKKESARVLGIIDEMSGDITNHSYQQLIKQLLRKIRGLVACQELEFWTISGPVGQKVLTCEISQNVHMRNQQIPVDSGHILGQVALTGLPKKIDRARVDGRYTANELRFSKGESILVIPVRLEHESHPIALIQAIDKIPQHFLDQSDPRRLLSKKPTRVAPFTENDKRLLETLAKSASVIIRNNLLFESMQGERKKNIALVSILRALQHKHDVTQMLDDATLCIAQALDCERVNIWFTDGNGALESLNVMTNHKMIADERVDEDIHELFNAIARYCAMENVYVNSVSIYQDSELWKAIYDENSGHHANHNSNNNNNVGSASHYNDIRQILFRVQQRHPSELYRVQSASTLCVPISANGRVVGVIQTSFKANDQPFTDQDQSIVEAISNEVAHAIARNISDLWIQKYIENHADVPLEVIDYFLTGSHDQYYQVMNGSNEEGDTAVSADDPIEGNESNNTIAKSGKPRVNKRFAKNNIDDNGNGNGNGNDNDNDNDSENKGEEGSSNSKLIANVKFELPKYLSHNMQLLDTCEFDCTRYQGEQLEQLVLYMLQETVQHSYHQANPFHNWQHGFFVFHFVYYLITKIPKLRSLLKKIDLCAILIAALCHDINHPGNDNLYEINIDSELSRVYNGESVLENHHAIEWLHDMSKKGSIEQLLNTNNKDIKDSDKKNLLLKLCQIIVHLGDLSAQTYIWNIAKEWELRIAQEFRNQTVKEEKAKIPVREWMAKIDIPTRYKNQHFFIEHV</sequence>
<feature type="active site" description="Proton donor" evidence="4">
    <location>
        <position position="1330"/>
    </location>
</feature>
<gene>
    <name evidence="9" type="ORF">RFI_30030</name>
</gene>
<feature type="compositionally biased region" description="Polar residues" evidence="7">
    <location>
        <begin position="241"/>
        <end position="250"/>
    </location>
</feature>
<dbReference type="EC" id="3.1.4.-" evidence="6"/>
<dbReference type="GO" id="GO:0007165">
    <property type="term" value="P:signal transduction"/>
    <property type="evidence" value="ECO:0007669"/>
    <property type="project" value="InterPro"/>
</dbReference>
<evidence type="ECO:0000256" key="7">
    <source>
        <dbReference type="SAM" id="MobiDB-lite"/>
    </source>
</evidence>
<feature type="compositionally biased region" description="Basic and acidic residues" evidence="7">
    <location>
        <begin position="585"/>
        <end position="608"/>
    </location>
</feature>
<dbReference type="PRINTS" id="PR00387">
    <property type="entry name" value="PDIESTERASE1"/>
</dbReference>
<feature type="region of interest" description="Disordered" evidence="7">
    <location>
        <begin position="206"/>
        <end position="225"/>
    </location>
</feature>
<feature type="compositionally biased region" description="Basic and acidic residues" evidence="7">
    <location>
        <begin position="620"/>
        <end position="630"/>
    </location>
</feature>
<keyword evidence="3 6" id="KW-0378">Hydrolase</keyword>
<dbReference type="SMART" id="SM00471">
    <property type="entry name" value="HDc"/>
    <property type="match status" value="1"/>
</dbReference>
<dbReference type="Gene3D" id="3.30.450.40">
    <property type="match status" value="3"/>
</dbReference>
<dbReference type="Gene3D" id="1.10.1300.10">
    <property type="entry name" value="3'5'-cyclic nucleotide phosphodiesterase, catalytic domain"/>
    <property type="match status" value="2"/>
</dbReference>
<evidence type="ECO:0000256" key="4">
    <source>
        <dbReference type="PIRSR" id="PIRSR623088-1"/>
    </source>
</evidence>
<dbReference type="InterPro" id="IPR029016">
    <property type="entry name" value="GAF-like_dom_sf"/>
</dbReference>
<evidence type="ECO:0000259" key="8">
    <source>
        <dbReference type="PROSITE" id="PS51845"/>
    </source>
</evidence>
<evidence type="ECO:0000256" key="3">
    <source>
        <dbReference type="ARBA" id="ARBA00022801"/>
    </source>
</evidence>
<feature type="binding site" evidence="5">
    <location>
        <position position="1372"/>
    </location>
    <ligand>
        <name>Zn(2+)</name>
        <dbReference type="ChEBI" id="CHEBI:29105"/>
        <label>1</label>
    </ligand>
</feature>
<dbReference type="EMBL" id="ASPP01026224">
    <property type="protein sequence ID" value="ETO07362.1"/>
    <property type="molecule type" value="Genomic_DNA"/>
</dbReference>
<comment type="similarity">
    <text evidence="6">Belongs to the cyclic nucleotide phosphodiesterase family.</text>
</comment>
<keyword evidence="10" id="KW-1185">Reference proteome</keyword>
<organism evidence="9 10">
    <name type="scientific">Reticulomyxa filosa</name>
    <dbReference type="NCBI Taxonomy" id="46433"/>
    <lineage>
        <taxon>Eukaryota</taxon>
        <taxon>Sar</taxon>
        <taxon>Rhizaria</taxon>
        <taxon>Retaria</taxon>
        <taxon>Foraminifera</taxon>
        <taxon>Monothalamids</taxon>
        <taxon>Reticulomyxidae</taxon>
        <taxon>Reticulomyxa</taxon>
    </lineage>
</organism>
<feature type="domain" description="PDEase" evidence="8">
    <location>
        <begin position="1250"/>
        <end position="1509"/>
    </location>
</feature>
<feature type="binding site" evidence="5">
    <location>
        <position position="1372"/>
    </location>
    <ligand>
        <name>Zn(2+)</name>
        <dbReference type="ChEBI" id="CHEBI:29105"/>
        <label>2</label>
    </ligand>
</feature>
<accession>X6M1U3</accession>
<dbReference type="GO" id="GO:0004114">
    <property type="term" value="F:3',5'-cyclic-nucleotide phosphodiesterase activity"/>
    <property type="evidence" value="ECO:0007669"/>
    <property type="project" value="InterPro"/>
</dbReference>
<feature type="region of interest" description="Disordered" evidence="7">
    <location>
        <begin position="234"/>
        <end position="256"/>
    </location>
</feature>
<dbReference type="GO" id="GO:0046872">
    <property type="term" value="F:metal ion binding"/>
    <property type="evidence" value="ECO:0007669"/>
    <property type="project" value="UniProtKB-KW"/>
</dbReference>
<feature type="binding site" evidence="5">
    <location>
        <position position="1334"/>
    </location>
    <ligand>
        <name>Zn(2+)</name>
        <dbReference type="ChEBI" id="CHEBI:29105"/>
        <label>1</label>
    </ligand>
</feature>
<proteinExistence type="inferred from homology"/>
<evidence type="ECO:0000256" key="5">
    <source>
        <dbReference type="PIRSR" id="PIRSR623088-3"/>
    </source>
</evidence>
<dbReference type="InterPro" id="IPR023088">
    <property type="entry name" value="PDEase"/>
</dbReference>
<feature type="non-terminal residue" evidence="9">
    <location>
        <position position="1"/>
    </location>
</feature>
<dbReference type="Proteomes" id="UP000023152">
    <property type="component" value="Unassembled WGS sequence"/>
</dbReference>